<organism evidence="1">
    <name type="scientific">Zea mays</name>
    <name type="common">Maize</name>
    <dbReference type="NCBI Taxonomy" id="4577"/>
    <lineage>
        <taxon>Eukaryota</taxon>
        <taxon>Viridiplantae</taxon>
        <taxon>Streptophyta</taxon>
        <taxon>Embryophyta</taxon>
        <taxon>Tracheophyta</taxon>
        <taxon>Spermatophyta</taxon>
        <taxon>Magnoliopsida</taxon>
        <taxon>Liliopsida</taxon>
        <taxon>Poales</taxon>
        <taxon>Poaceae</taxon>
        <taxon>PACMAD clade</taxon>
        <taxon>Panicoideae</taxon>
        <taxon>Andropogonodae</taxon>
        <taxon>Andropogoneae</taxon>
        <taxon>Tripsacinae</taxon>
        <taxon>Zea</taxon>
    </lineage>
</organism>
<accession>B6T0Q0</accession>
<dbReference type="EMBL" id="EU958565">
    <property type="protein sequence ID" value="ACG30683.1"/>
    <property type="molecule type" value="mRNA"/>
</dbReference>
<reference evidence="1" key="1">
    <citation type="journal article" date="2009" name="Plant Mol. Biol.">
        <title>Insights into corn genes derived from large-scale cDNA sequencing.</title>
        <authorList>
            <person name="Alexandrov N.N."/>
            <person name="Brover V.V."/>
            <person name="Freidin S."/>
            <person name="Troukhan M.E."/>
            <person name="Tatarinova T.V."/>
            <person name="Zhang H."/>
            <person name="Swaller T.J."/>
            <person name="Lu Y.P."/>
            <person name="Bouck J."/>
            <person name="Flavell R.B."/>
            <person name="Feldmann K.A."/>
        </authorList>
    </citation>
    <scope>NUCLEOTIDE SEQUENCE</scope>
</reference>
<dbReference type="AlphaFoldDB" id="B6T0Q0"/>
<proteinExistence type="evidence at transcript level"/>
<evidence type="ECO:0000313" key="1">
    <source>
        <dbReference type="EMBL" id="ACG30683.1"/>
    </source>
</evidence>
<name>B6T0Q0_MAIZE</name>
<protein>
    <submittedName>
        <fullName evidence="1">Uncharacterized protein</fullName>
    </submittedName>
</protein>
<sequence>MPTCLVNPLSAATMEFKAVDLPLDYFAEVHLLCFLGDRMHCELFFCKVFSSLLWKFSACREVYCGLSKV</sequence>